<dbReference type="RefSeq" id="WP_137261132.1">
    <property type="nucleotide sequence ID" value="NZ_SZQL01000004.1"/>
</dbReference>
<dbReference type="Gene3D" id="1.20.1540.10">
    <property type="entry name" value="Rhomboid-like"/>
    <property type="match status" value="1"/>
</dbReference>
<dbReference type="PANTHER" id="PTHR43731">
    <property type="entry name" value="RHOMBOID PROTEASE"/>
    <property type="match status" value="1"/>
</dbReference>
<keyword evidence="9" id="KW-0645">Protease</keyword>
<dbReference type="InterPro" id="IPR035952">
    <property type="entry name" value="Rhomboid-like_sf"/>
</dbReference>
<feature type="transmembrane region" description="Helical" evidence="7">
    <location>
        <begin position="87"/>
        <end position="106"/>
    </location>
</feature>
<organism evidence="9 10">
    <name type="scientific">Ilyomonas limi</name>
    <dbReference type="NCBI Taxonomy" id="2575867"/>
    <lineage>
        <taxon>Bacteria</taxon>
        <taxon>Pseudomonadati</taxon>
        <taxon>Bacteroidota</taxon>
        <taxon>Chitinophagia</taxon>
        <taxon>Chitinophagales</taxon>
        <taxon>Chitinophagaceae</taxon>
        <taxon>Ilyomonas</taxon>
    </lineage>
</organism>
<dbReference type="Proteomes" id="UP000305848">
    <property type="component" value="Unassembled WGS sequence"/>
</dbReference>
<dbReference type="AlphaFoldDB" id="A0A4U3L4J7"/>
<feature type="transmembrane region" description="Helical" evidence="7">
    <location>
        <begin position="43"/>
        <end position="67"/>
    </location>
</feature>
<gene>
    <name evidence="9" type="ORF">FC093_07480</name>
</gene>
<evidence type="ECO:0000256" key="1">
    <source>
        <dbReference type="ARBA" id="ARBA00004141"/>
    </source>
</evidence>
<dbReference type="GO" id="GO:0016020">
    <property type="term" value="C:membrane"/>
    <property type="evidence" value="ECO:0007669"/>
    <property type="project" value="UniProtKB-SubCell"/>
</dbReference>
<dbReference type="GO" id="GO:0006508">
    <property type="term" value="P:proteolysis"/>
    <property type="evidence" value="ECO:0007669"/>
    <property type="project" value="UniProtKB-KW"/>
</dbReference>
<evidence type="ECO:0000256" key="2">
    <source>
        <dbReference type="ARBA" id="ARBA00009045"/>
    </source>
</evidence>
<evidence type="ECO:0000259" key="8">
    <source>
        <dbReference type="Pfam" id="PF01694"/>
    </source>
</evidence>
<accession>A0A4U3L4J7</accession>
<sequence>MDVNITLAIVIITCLVSIPAFSSQKMIDDLIFYPPAIYRRNQWYRFFTCGFIHADWMHLAFNMYAFYAFGNYIEGAFVQLFGGMGRLIYIILYITSLFFCLLPTYIKHRDNAYYRSLGASGAVSAIVFVFIFLFPTEGIGLIFIPGLHIPGFIFGLIYLIISSVLAKRGGSHINHSAHFWGAVYGIVFTVIAAFALTPYNLPALFLQQVQDYFSSF</sequence>
<evidence type="ECO:0000256" key="6">
    <source>
        <dbReference type="ARBA" id="ARBA00023136"/>
    </source>
</evidence>
<feature type="transmembrane region" description="Helical" evidence="7">
    <location>
        <begin position="6"/>
        <end position="22"/>
    </location>
</feature>
<keyword evidence="4" id="KW-0378">Hydrolase</keyword>
<dbReference type="EMBL" id="SZQL01000004">
    <property type="protein sequence ID" value="TKK69910.1"/>
    <property type="molecule type" value="Genomic_DNA"/>
</dbReference>
<keyword evidence="6 7" id="KW-0472">Membrane</keyword>
<feature type="domain" description="Peptidase S54 rhomboid" evidence="8">
    <location>
        <begin position="41"/>
        <end position="191"/>
    </location>
</feature>
<dbReference type="SUPFAM" id="SSF144091">
    <property type="entry name" value="Rhomboid-like"/>
    <property type="match status" value="1"/>
</dbReference>
<feature type="transmembrane region" description="Helical" evidence="7">
    <location>
        <begin position="140"/>
        <end position="165"/>
    </location>
</feature>
<dbReference type="OrthoDB" id="9807874at2"/>
<dbReference type="PANTHER" id="PTHR43731:SF14">
    <property type="entry name" value="PRESENILIN-ASSOCIATED RHOMBOID-LIKE PROTEIN, MITOCHONDRIAL"/>
    <property type="match status" value="1"/>
</dbReference>
<feature type="transmembrane region" description="Helical" evidence="7">
    <location>
        <begin position="113"/>
        <end position="134"/>
    </location>
</feature>
<evidence type="ECO:0000256" key="3">
    <source>
        <dbReference type="ARBA" id="ARBA00022692"/>
    </source>
</evidence>
<evidence type="ECO:0000313" key="9">
    <source>
        <dbReference type="EMBL" id="TKK69910.1"/>
    </source>
</evidence>
<comment type="similarity">
    <text evidence="2">Belongs to the peptidase S54 family.</text>
</comment>
<feature type="transmembrane region" description="Helical" evidence="7">
    <location>
        <begin position="177"/>
        <end position="196"/>
    </location>
</feature>
<evidence type="ECO:0000256" key="4">
    <source>
        <dbReference type="ARBA" id="ARBA00022801"/>
    </source>
</evidence>
<comment type="caution">
    <text evidence="9">The sequence shown here is derived from an EMBL/GenBank/DDBJ whole genome shotgun (WGS) entry which is preliminary data.</text>
</comment>
<evidence type="ECO:0000256" key="5">
    <source>
        <dbReference type="ARBA" id="ARBA00022989"/>
    </source>
</evidence>
<protein>
    <submittedName>
        <fullName evidence="9">Rhomboid family intramembrane serine protease</fullName>
    </submittedName>
</protein>
<dbReference type="InterPro" id="IPR022764">
    <property type="entry name" value="Peptidase_S54_rhomboid_dom"/>
</dbReference>
<proteinExistence type="inferred from homology"/>
<dbReference type="InterPro" id="IPR050925">
    <property type="entry name" value="Rhomboid_protease_S54"/>
</dbReference>
<keyword evidence="10" id="KW-1185">Reference proteome</keyword>
<dbReference type="Pfam" id="PF01694">
    <property type="entry name" value="Rhomboid"/>
    <property type="match status" value="1"/>
</dbReference>
<comment type="subcellular location">
    <subcellularLocation>
        <location evidence="1">Membrane</location>
        <topology evidence="1">Multi-pass membrane protein</topology>
    </subcellularLocation>
</comment>
<dbReference type="GO" id="GO:0004252">
    <property type="term" value="F:serine-type endopeptidase activity"/>
    <property type="evidence" value="ECO:0007669"/>
    <property type="project" value="InterPro"/>
</dbReference>
<keyword evidence="5 7" id="KW-1133">Transmembrane helix</keyword>
<reference evidence="9 10" key="1">
    <citation type="submission" date="2019-05" db="EMBL/GenBank/DDBJ databases">
        <title>Panacibacter sp. strain 17mud1-8 Genome sequencing and assembly.</title>
        <authorList>
            <person name="Chhetri G."/>
        </authorList>
    </citation>
    <scope>NUCLEOTIDE SEQUENCE [LARGE SCALE GENOMIC DNA]</scope>
    <source>
        <strain evidence="9 10">17mud1-8</strain>
    </source>
</reference>
<evidence type="ECO:0000256" key="7">
    <source>
        <dbReference type="SAM" id="Phobius"/>
    </source>
</evidence>
<keyword evidence="3 7" id="KW-0812">Transmembrane</keyword>
<evidence type="ECO:0000313" key="10">
    <source>
        <dbReference type="Proteomes" id="UP000305848"/>
    </source>
</evidence>
<name>A0A4U3L4J7_9BACT</name>